<dbReference type="Gene3D" id="2.60.40.150">
    <property type="entry name" value="C2 domain"/>
    <property type="match status" value="1"/>
</dbReference>
<name>A0A0D2SAT8_GOSRA</name>
<accession>A0A0D2SAT8</accession>
<dbReference type="InterPro" id="IPR035892">
    <property type="entry name" value="C2_domain_sf"/>
</dbReference>
<proteinExistence type="predicted"/>
<keyword evidence="2" id="KW-1185">Reference proteome</keyword>
<protein>
    <submittedName>
        <fullName evidence="1">Uncharacterized protein</fullName>
    </submittedName>
</protein>
<organism evidence="1 2">
    <name type="scientific">Gossypium raimondii</name>
    <name type="common">Peruvian cotton</name>
    <name type="synonym">Gossypium klotzschianum subsp. raimondii</name>
    <dbReference type="NCBI Taxonomy" id="29730"/>
    <lineage>
        <taxon>Eukaryota</taxon>
        <taxon>Viridiplantae</taxon>
        <taxon>Streptophyta</taxon>
        <taxon>Embryophyta</taxon>
        <taxon>Tracheophyta</taxon>
        <taxon>Spermatophyta</taxon>
        <taxon>Magnoliopsida</taxon>
        <taxon>eudicotyledons</taxon>
        <taxon>Gunneridae</taxon>
        <taxon>Pentapetalae</taxon>
        <taxon>rosids</taxon>
        <taxon>malvids</taxon>
        <taxon>Malvales</taxon>
        <taxon>Malvaceae</taxon>
        <taxon>Malvoideae</taxon>
        <taxon>Gossypium</taxon>
    </lineage>
</organism>
<gene>
    <name evidence="1" type="ORF">B456_013G086800</name>
</gene>
<dbReference type="SUPFAM" id="SSF49562">
    <property type="entry name" value="C2 domain (Calcium/lipid-binding domain, CaLB)"/>
    <property type="match status" value="1"/>
</dbReference>
<sequence length="70" mass="8174">MVDEPPTNDKIHIEVFSTSSRIGLLHPNESLGYVTISLVGVVNNRRINERYHLIDSKNRRIQIKMQWRTS</sequence>
<evidence type="ECO:0000313" key="1">
    <source>
        <dbReference type="EMBL" id="KJB80217.1"/>
    </source>
</evidence>
<dbReference type="Proteomes" id="UP000032304">
    <property type="component" value="Chromosome 13"/>
</dbReference>
<dbReference type="STRING" id="29730.A0A0D2SAT8"/>
<dbReference type="eggNOG" id="KOG1012">
    <property type="taxonomic scope" value="Eukaryota"/>
</dbReference>
<dbReference type="AlphaFoldDB" id="A0A0D2SAT8"/>
<reference evidence="1 2" key="1">
    <citation type="journal article" date="2012" name="Nature">
        <title>Repeated polyploidization of Gossypium genomes and the evolution of spinnable cotton fibres.</title>
        <authorList>
            <person name="Paterson A.H."/>
            <person name="Wendel J.F."/>
            <person name="Gundlach H."/>
            <person name="Guo H."/>
            <person name="Jenkins J."/>
            <person name="Jin D."/>
            <person name="Llewellyn D."/>
            <person name="Showmaker K.C."/>
            <person name="Shu S."/>
            <person name="Udall J."/>
            <person name="Yoo M.J."/>
            <person name="Byers R."/>
            <person name="Chen W."/>
            <person name="Doron-Faigenboim A."/>
            <person name="Duke M.V."/>
            <person name="Gong L."/>
            <person name="Grimwood J."/>
            <person name="Grover C."/>
            <person name="Grupp K."/>
            <person name="Hu G."/>
            <person name="Lee T.H."/>
            <person name="Li J."/>
            <person name="Lin L."/>
            <person name="Liu T."/>
            <person name="Marler B.S."/>
            <person name="Page J.T."/>
            <person name="Roberts A.W."/>
            <person name="Romanel E."/>
            <person name="Sanders W.S."/>
            <person name="Szadkowski E."/>
            <person name="Tan X."/>
            <person name="Tang H."/>
            <person name="Xu C."/>
            <person name="Wang J."/>
            <person name="Wang Z."/>
            <person name="Zhang D."/>
            <person name="Zhang L."/>
            <person name="Ashrafi H."/>
            <person name="Bedon F."/>
            <person name="Bowers J.E."/>
            <person name="Brubaker C.L."/>
            <person name="Chee P.W."/>
            <person name="Das S."/>
            <person name="Gingle A.R."/>
            <person name="Haigler C.H."/>
            <person name="Harker D."/>
            <person name="Hoffmann L.V."/>
            <person name="Hovav R."/>
            <person name="Jones D.C."/>
            <person name="Lemke C."/>
            <person name="Mansoor S."/>
            <person name="ur Rahman M."/>
            <person name="Rainville L.N."/>
            <person name="Rambani A."/>
            <person name="Reddy U.K."/>
            <person name="Rong J.K."/>
            <person name="Saranga Y."/>
            <person name="Scheffler B.E."/>
            <person name="Scheffler J.A."/>
            <person name="Stelly D.M."/>
            <person name="Triplett B.A."/>
            <person name="Van Deynze A."/>
            <person name="Vaslin M.F."/>
            <person name="Waghmare V.N."/>
            <person name="Walford S.A."/>
            <person name="Wright R.J."/>
            <person name="Zaki E.A."/>
            <person name="Zhang T."/>
            <person name="Dennis E.S."/>
            <person name="Mayer K.F."/>
            <person name="Peterson D.G."/>
            <person name="Rokhsar D.S."/>
            <person name="Wang X."/>
            <person name="Schmutz J."/>
        </authorList>
    </citation>
    <scope>NUCLEOTIDE SEQUENCE [LARGE SCALE GENOMIC DNA]</scope>
</reference>
<dbReference type="Gramene" id="KJB80217">
    <property type="protein sequence ID" value="KJB80217"/>
    <property type="gene ID" value="B456_013G086800"/>
</dbReference>
<evidence type="ECO:0000313" key="2">
    <source>
        <dbReference type="Proteomes" id="UP000032304"/>
    </source>
</evidence>
<dbReference type="EMBL" id="CM001752">
    <property type="protein sequence ID" value="KJB80217.1"/>
    <property type="molecule type" value="Genomic_DNA"/>
</dbReference>